<organism evidence="2 3">
    <name type="scientific">Sphingobium cyanobacteriorum</name>
    <dbReference type="NCBI Taxonomy" id="3063954"/>
    <lineage>
        <taxon>Bacteria</taxon>
        <taxon>Pseudomonadati</taxon>
        <taxon>Pseudomonadota</taxon>
        <taxon>Alphaproteobacteria</taxon>
        <taxon>Sphingomonadales</taxon>
        <taxon>Sphingomonadaceae</taxon>
        <taxon>Sphingobium</taxon>
    </lineage>
</organism>
<dbReference type="RefSeq" id="WP_304537344.1">
    <property type="nucleotide sequence ID" value="NZ_JAUQOM010000013.1"/>
</dbReference>
<accession>A0ABT8ZQZ7</accession>
<feature type="transmembrane region" description="Helical" evidence="1">
    <location>
        <begin position="60"/>
        <end position="86"/>
    </location>
</feature>
<comment type="caution">
    <text evidence="2">The sequence shown here is derived from an EMBL/GenBank/DDBJ whole genome shotgun (WGS) entry which is preliminary data.</text>
</comment>
<evidence type="ECO:0000313" key="3">
    <source>
        <dbReference type="Proteomes" id="UP001176471"/>
    </source>
</evidence>
<feature type="transmembrane region" description="Helical" evidence="1">
    <location>
        <begin position="106"/>
        <end position="126"/>
    </location>
</feature>
<sequence>MAAVFLSLVLLSSVFSALFGGMAGRWTAFFAVLTTLMGVGVSFVYPTFATVSVLRIAIDIIFMVALVWLAVAFRCWWLIWMAAFQINGTAAHFAALLSSVHVKPVYYFLTTVWGIPILVVWVFGIAKDRGWRLNPVAHLTRIVGQLRDRT</sequence>
<keyword evidence="3" id="KW-1185">Reference proteome</keyword>
<keyword evidence="1" id="KW-0812">Transmembrane</keyword>
<name>A0ABT8ZQZ7_9SPHN</name>
<dbReference type="EMBL" id="JAUQOM010000013">
    <property type="protein sequence ID" value="MDO7836968.1"/>
    <property type="molecule type" value="Genomic_DNA"/>
</dbReference>
<dbReference type="Proteomes" id="UP001176471">
    <property type="component" value="Unassembled WGS sequence"/>
</dbReference>
<gene>
    <name evidence="2" type="ORF">Q4610_18125</name>
</gene>
<reference evidence="2" key="1">
    <citation type="submission" date="2023-07" db="EMBL/GenBank/DDBJ databases">
        <title>Bacterial whole genome sequence for Sphingobium sp. HBC34.</title>
        <authorList>
            <person name="Le V."/>
            <person name="Ko S.-R."/>
            <person name="Ahn C.-Y."/>
            <person name="Oh H.-M."/>
        </authorList>
    </citation>
    <scope>NUCLEOTIDE SEQUENCE</scope>
    <source>
        <strain evidence="2">HBC34</strain>
    </source>
</reference>
<feature type="transmembrane region" description="Helical" evidence="1">
    <location>
        <begin position="26"/>
        <end position="48"/>
    </location>
</feature>
<proteinExistence type="predicted"/>
<keyword evidence="1" id="KW-0472">Membrane</keyword>
<evidence type="ECO:0000256" key="1">
    <source>
        <dbReference type="SAM" id="Phobius"/>
    </source>
</evidence>
<keyword evidence="1" id="KW-1133">Transmembrane helix</keyword>
<protein>
    <submittedName>
        <fullName evidence="2">Uncharacterized protein</fullName>
    </submittedName>
</protein>
<evidence type="ECO:0000313" key="2">
    <source>
        <dbReference type="EMBL" id="MDO7836968.1"/>
    </source>
</evidence>